<dbReference type="AlphaFoldDB" id="A0A177DW54"/>
<keyword evidence="3 7" id="KW-1133">Transmembrane helix</keyword>
<keyword evidence="9" id="KW-1185">Reference proteome</keyword>
<comment type="subcellular location">
    <subcellularLocation>
        <location evidence="6">Endomembrane system</location>
        <topology evidence="6">Single-pass membrane protein</topology>
    </subcellularLocation>
    <subcellularLocation>
        <location evidence="1">Nucleus membrane</location>
    </subcellularLocation>
</comment>
<protein>
    <recommendedName>
        <fullName evidence="10">DUF829-domain-containing protein</fullName>
    </recommendedName>
</protein>
<dbReference type="InterPro" id="IPR008547">
    <property type="entry name" value="DUF829_TMEM53"/>
</dbReference>
<evidence type="ECO:0000313" key="9">
    <source>
        <dbReference type="Proteomes" id="UP000077248"/>
    </source>
</evidence>
<gene>
    <name evidence="8" type="ORF">CC77DRAFT_1006123</name>
</gene>
<dbReference type="GO" id="GO:0031965">
    <property type="term" value="C:nuclear membrane"/>
    <property type="evidence" value="ECO:0007669"/>
    <property type="project" value="UniProtKB-SubCell"/>
</dbReference>
<accession>A0A177DW54</accession>
<name>A0A177DW54_ALTAL</name>
<organism evidence="8 9">
    <name type="scientific">Alternaria alternata</name>
    <name type="common">Alternaria rot fungus</name>
    <name type="synonym">Torula alternata</name>
    <dbReference type="NCBI Taxonomy" id="5599"/>
    <lineage>
        <taxon>Eukaryota</taxon>
        <taxon>Fungi</taxon>
        <taxon>Dikarya</taxon>
        <taxon>Ascomycota</taxon>
        <taxon>Pezizomycotina</taxon>
        <taxon>Dothideomycetes</taxon>
        <taxon>Pleosporomycetidae</taxon>
        <taxon>Pleosporales</taxon>
        <taxon>Pleosporineae</taxon>
        <taxon>Pleosporaceae</taxon>
        <taxon>Alternaria</taxon>
        <taxon>Alternaria sect. Alternaria</taxon>
        <taxon>Alternaria alternata complex</taxon>
    </lineage>
</organism>
<dbReference type="Proteomes" id="UP000077248">
    <property type="component" value="Unassembled WGS sequence"/>
</dbReference>
<dbReference type="PANTHER" id="PTHR12265">
    <property type="entry name" value="TRANSMEMBRANE PROTEIN 53"/>
    <property type="match status" value="1"/>
</dbReference>
<evidence type="ECO:0000313" key="8">
    <source>
        <dbReference type="EMBL" id="OAG23913.1"/>
    </source>
</evidence>
<proteinExistence type="predicted"/>
<dbReference type="RefSeq" id="XP_018389334.1">
    <property type="nucleotide sequence ID" value="XM_018523393.1"/>
</dbReference>
<evidence type="ECO:0000256" key="5">
    <source>
        <dbReference type="ARBA" id="ARBA00023242"/>
    </source>
</evidence>
<keyword evidence="2 7" id="KW-0812">Transmembrane</keyword>
<evidence type="ECO:0000256" key="1">
    <source>
        <dbReference type="ARBA" id="ARBA00004126"/>
    </source>
</evidence>
<sequence length="407" mass="46602">MANNRGNNDTIPGFELIAPSIWELDPRSASVFPRLSSNDLTAPSLILLCTWTGAQNRYIAKYTAEYRVLFPSTRIMVITTSAKDLCFRNSARKQWRMRPAIECISNYQYLPEQTPGAGILLHVFSEGGSNKACELAEAHYRFTGMRLPVSAICLDSTPGHPRYLRLCEALNKSLPQIPVLRHIAILFASLVLGCIWMLYIGIKGFENNVISRTRRRIIDPTYFDPSAPRCYLYSKSDTLIAWQDVSEHVEETETAGIPVIDIPFETSEHVGHAKEDPLRYWDAVMTTWQQAQIREKHTPHLTFSETGCVVLDLPKFPEFSEREWKDTDSLRNFLEVMRCTSSELRLAPFMRCLYSLMYFRYATRYETTVHVSLSTILCPSNSTGEHAMEYLQNSFIKSDAKIRVVWI</sequence>
<evidence type="ECO:0000256" key="7">
    <source>
        <dbReference type="SAM" id="Phobius"/>
    </source>
</evidence>
<dbReference type="KEGG" id="aalt:CC77DRAFT_1006123"/>
<dbReference type="PANTHER" id="PTHR12265:SF30">
    <property type="entry name" value="TRANSMEMBRANE PROTEIN 53"/>
    <property type="match status" value="1"/>
</dbReference>
<dbReference type="VEuPathDB" id="FungiDB:CC77DRAFT_1006123"/>
<dbReference type="Pfam" id="PF05705">
    <property type="entry name" value="DUF829"/>
    <property type="match status" value="1"/>
</dbReference>
<evidence type="ECO:0000256" key="4">
    <source>
        <dbReference type="ARBA" id="ARBA00023136"/>
    </source>
</evidence>
<dbReference type="OMA" id="DERRYWD"/>
<feature type="transmembrane region" description="Helical" evidence="7">
    <location>
        <begin position="179"/>
        <end position="202"/>
    </location>
</feature>
<dbReference type="GeneID" id="29108987"/>
<evidence type="ECO:0000256" key="2">
    <source>
        <dbReference type="ARBA" id="ARBA00022692"/>
    </source>
</evidence>
<dbReference type="EMBL" id="KV441472">
    <property type="protein sequence ID" value="OAG23913.1"/>
    <property type="molecule type" value="Genomic_DNA"/>
</dbReference>
<evidence type="ECO:0008006" key="10">
    <source>
        <dbReference type="Google" id="ProtNLM"/>
    </source>
</evidence>
<evidence type="ECO:0000256" key="6">
    <source>
        <dbReference type="ARBA" id="ARBA00037847"/>
    </source>
</evidence>
<reference evidence="8 9" key="1">
    <citation type="submission" date="2016-05" db="EMBL/GenBank/DDBJ databases">
        <title>Comparative analysis of secretome profiles of manganese(II)-oxidizing ascomycete fungi.</title>
        <authorList>
            <consortium name="DOE Joint Genome Institute"/>
            <person name="Zeiner C.A."/>
            <person name="Purvine S.O."/>
            <person name="Zink E.M."/>
            <person name="Wu S."/>
            <person name="Pasa-Tolic L."/>
            <person name="Chaput D.L."/>
            <person name="Haridas S."/>
            <person name="Grigoriev I.V."/>
            <person name="Santelli C.M."/>
            <person name="Hansel C.M."/>
        </authorList>
    </citation>
    <scope>NUCLEOTIDE SEQUENCE [LARGE SCALE GENOMIC DNA]</scope>
    <source>
        <strain evidence="8 9">SRC1lrK2f</strain>
    </source>
</reference>
<evidence type="ECO:0000256" key="3">
    <source>
        <dbReference type="ARBA" id="ARBA00022989"/>
    </source>
</evidence>
<keyword evidence="5" id="KW-0539">Nucleus</keyword>
<keyword evidence="4 7" id="KW-0472">Membrane</keyword>